<dbReference type="GO" id="GO:0004535">
    <property type="term" value="F:poly(A)-specific ribonuclease activity"/>
    <property type="evidence" value="ECO:0007669"/>
    <property type="project" value="TreeGrafter"/>
</dbReference>
<comment type="caution">
    <text evidence="1">The sequence shown here is derived from an EMBL/GenBank/DDBJ whole genome shotgun (WGS) entry which is preliminary data.</text>
</comment>
<dbReference type="Proteomes" id="UP000717328">
    <property type="component" value="Unassembled WGS sequence"/>
</dbReference>
<sequence>MAFGDAEGVIHILSQAEDITGLPFNGFDGKPVEWADTPALLPEIEWTSTTPLNSVGLPHYDTQLLSAWTSHFASSTVMYPQPSKIPPQLLNTIKVKDNVAYAALPRELKGRRNMIATDLQRFNGRFRSGKSRKCEVNPVAPTFDYSDTNVPEMYRHVEIEYSKFGVEDFDFGYEV</sequence>
<dbReference type="GO" id="GO:0031251">
    <property type="term" value="C:PAN complex"/>
    <property type="evidence" value="ECO:0007669"/>
    <property type="project" value="TreeGrafter"/>
</dbReference>
<evidence type="ECO:0000313" key="1">
    <source>
        <dbReference type="EMBL" id="KAG5649974.1"/>
    </source>
</evidence>
<gene>
    <name evidence="1" type="ORF">H0H81_001248</name>
</gene>
<dbReference type="PANTHER" id="PTHR15728:SF0">
    <property type="entry name" value="PAN2-PAN3 DEADENYLATION COMPLEX CATALYTIC SUBUNIT PAN2"/>
    <property type="match status" value="1"/>
</dbReference>
<evidence type="ECO:0000313" key="2">
    <source>
        <dbReference type="Proteomes" id="UP000717328"/>
    </source>
</evidence>
<organism evidence="1 2">
    <name type="scientific">Sphagnurus paluster</name>
    <dbReference type="NCBI Taxonomy" id="117069"/>
    <lineage>
        <taxon>Eukaryota</taxon>
        <taxon>Fungi</taxon>
        <taxon>Dikarya</taxon>
        <taxon>Basidiomycota</taxon>
        <taxon>Agaricomycotina</taxon>
        <taxon>Agaricomycetes</taxon>
        <taxon>Agaricomycetidae</taxon>
        <taxon>Agaricales</taxon>
        <taxon>Tricholomatineae</taxon>
        <taxon>Lyophyllaceae</taxon>
        <taxon>Sphagnurus</taxon>
    </lineage>
</organism>
<reference evidence="1" key="1">
    <citation type="submission" date="2021-02" db="EMBL/GenBank/DDBJ databases">
        <authorList>
            <person name="Nieuwenhuis M."/>
            <person name="Van De Peppel L.J.J."/>
        </authorList>
    </citation>
    <scope>NUCLEOTIDE SEQUENCE</scope>
    <source>
        <strain evidence="1">D49</strain>
    </source>
</reference>
<dbReference type="InterPro" id="IPR050785">
    <property type="entry name" value="PAN2-PAN3_catalytic_subunit"/>
</dbReference>
<dbReference type="AlphaFoldDB" id="A0A9P7GG53"/>
<dbReference type="PANTHER" id="PTHR15728">
    <property type="entry name" value="DEADENYLATION COMPLEX CATALYTIC SUBUNIT PAN2"/>
    <property type="match status" value="1"/>
</dbReference>
<accession>A0A9P7GG53</accession>
<dbReference type="OrthoDB" id="16516at2759"/>
<protein>
    <submittedName>
        <fullName evidence="1">Uncharacterized protein</fullName>
    </submittedName>
</protein>
<reference evidence="1" key="2">
    <citation type="submission" date="2021-10" db="EMBL/GenBank/DDBJ databases">
        <title>Phylogenomics reveals ancestral predisposition of the termite-cultivated fungus Termitomyces towards a domesticated lifestyle.</title>
        <authorList>
            <person name="Auxier B."/>
            <person name="Grum-Grzhimaylo A."/>
            <person name="Cardenas M.E."/>
            <person name="Lodge J.D."/>
            <person name="Laessoe T."/>
            <person name="Pedersen O."/>
            <person name="Smith M.E."/>
            <person name="Kuyper T.W."/>
            <person name="Franco-Molano E.A."/>
            <person name="Baroni T.J."/>
            <person name="Aanen D.K."/>
        </authorList>
    </citation>
    <scope>NUCLEOTIDE SEQUENCE</scope>
    <source>
        <strain evidence="1">D49</strain>
    </source>
</reference>
<dbReference type="GO" id="GO:0000932">
    <property type="term" value="C:P-body"/>
    <property type="evidence" value="ECO:0007669"/>
    <property type="project" value="TreeGrafter"/>
</dbReference>
<proteinExistence type="predicted"/>
<dbReference type="EMBL" id="JABCKI010000608">
    <property type="protein sequence ID" value="KAG5649974.1"/>
    <property type="molecule type" value="Genomic_DNA"/>
</dbReference>
<dbReference type="GO" id="GO:0000289">
    <property type="term" value="P:nuclear-transcribed mRNA poly(A) tail shortening"/>
    <property type="evidence" value="ECO:0007669"/>
    <property type="project" value="TreeGrafter"/>
</dbReference>
<name>A0A9P7GG53_9AGAR</name>
<keyword evidence="2" id="KW-1185">Reference proteome</keyword>